<name>A0A9X3MSL1_9ACTN</name>
<keyword evidence="2" id="KW-0472">Membrane</keyword>
<proteinExistence type="predicted"/>
<dbReference type="Pfam" id="PF10011">
    <property type="entry name" value="DUF2254"/>
    <property type="match status" value="1"/>
</dbReference>
<dbReference type="RefSeq" id="WP_270039238.1">
    <property type="nucleotide sequence ID" value="NZ_JAPDOD010000005.1"/>
</dbReference>
<feature type="transmembrane region" description="Helical" evidence="2">
    <location>
        <begin position="35"/>
        <end position="63"/>
    </location>
</feature>
<keyword evidence="2" id="KW-1133">Transmembrane helix</keyword>
<feature type="region of interest" description="Disordered" evidence="1">
    <location>
        <begin position="390"/>
        <end position="410"/>
    </location>
</feature>
<feature type="transmembrane region" description="Helical" evidence="2">
    <location>
        <begin position="83"/>
        <end position="101"/>
    </location>
</feature>
<evidence type="ECO:0000256" key="1">
    <source>
        <dbReference type="SAM" id="MobiDB-lite"/>
    </source>
</evidence>
<dbReference type="EMBL" id="JAPDOD010000005">
    <property type="protein sequence ID" value="MDA0160415.1"/>
    <property type="molecule type" value="Genomic_DNA"/>
</dbReference>
<keyword evidence="4" id="KW-1185">Reference proteome</keyword>
<evidence type="ECO:0000256" key="2">
    <source>
        <dbReference type="SAM" id="Phobius"/>
    </source>
</evidence>
<dbReference type="AlphaFoldDB" id="A0A9X3MSL1"/>
<evidence type="ECO:0000313" key="3">
    <source>
        <dbReference type="EMBL" id="MDA0160415.1"/>
    </source>
</evidence>
<gene>
    <name evidence="3" type="ORF">OM076_09070</name>
</gene>
<evidence type="ECO:0000313" key="4">
    <source>
        <dbReference type="Proteomes" id="UP001149140"/>
    </source>
</evidence>
<reference evidence="3" key="1">
    <citation type="submission" date="2022-10" db="EMBL/GenBank/DDBJ databases">
        <title>The WGS of Solirubrobacter ginsenosidimutans DSM 21036.</title>
        <authorList>
            <person name="Jiang Z."/>
        </authorList>
    </citation>
    <scope>NUCLEOTIDE SEQUENCE</scope>
    <source>
        <strain evidence="3">DSM 21036</strain>
    </source>
</reference>
<dbReference type="Proteomes" id="UP001149140">
    <property type="component" value="Unassembled WGS sequence"/>
</dbReference>
<protein>
    <submittedName>
        <fullName evidence="3">DUF2254 domain-containing protein</fullName>
    </submittedName>
</protein>
<dbReference type="InterPro" id="IPR018723">
    <property type="entry name" value="DUF2254_membrane"/>
</dbReference>
<comment type="caution">
    <text evidence="3">The sequence shown here is derived from an EMBL/GenBank/DDBJ whole genome shotgun (WGS) entry which is preliminary data.</text>
</comment>
<keyword evidence="2" id="KW-0812">Transmembrane</keyword>
<accession>A0A9X3MSL1</accession>
<feature type="transmembrane region" description="Helical" evidence="2">
    <location>
        <begin position="113"/>
        <end position="133"/>
    </location>
</feature>
<organism evidence="3 4">
    <name type="scientific">Solirubrobacter ginsenosidimutans</name>
    <dbReference type="NCBI Taxonomy" id="490573"/>
    <lineage>
        <taxon>Bacteria</taxon>
        <taxon>Bacillati</taxon>
        <taxon>Actinomycetota</taxon>
        <taxon>Thermoleophilia</taxon>
        <taxon>Solirubrobacterales</taxon>
        <taxon>Solirubrobacteraceae</taxon>
        <taxon>Solirubrobacter</taxon>
    </lineage>
</organism>
<sequence>MVPLVCAVAGPLLAELTVALETHIDIPNGWMYSESTASAVLAAIVGAMVGLTGFVVAFGVLIVQMATQTLSPRFMRLWFRDGLQKTVLGTFVGTLTFALALLRRVGPDTVPDIGVTIAGIAVTVSVVLFLVYLDRFIHRLRPVAVGWIVARAGARVFQEMQPTGPHSELGDARPEGPPSLEVHSGAAGAIQAIDRRGLLETATRHDCVLELAHAVGDIVPHGSVLLRVFGATPPDAEHLRGLLAIGEERTIEQDPAFALRILVDIAIRALSPAVNDPTTACQILGAIEDLLLVIGESDLRDRDTICDGSGRPRVLIVTRRWDDLLALALTEIRDYGATSTQTTRRLAALLDHLAARVRPEHRAAVEEQVAELAAALERFVPDPRARAFASRPDAQGIGGASSAEVTFSSS</sequence>